<keyword evidence="7" id="KW-1185">Reference proteome</keyword>
<feature type="domain" description="Septin-type G" evidence="5">
    <location>
        <begin position="16"/>
        <end position="313"/>
    </location>
</feature>
<keyword evidence="3 4" id="KW-0342">GTP-binding</keyword>
<dbReference type="PROSITE" id="PS51719">
    <property type="entry name" value="G_SEPTIN"/>
    <property type="match status" value="1"/>
</dbReference>
<evidence type="ECO:0000313" key="7">
    <source>
        <dbReference type="Proteomes" id="UP000253472"/>
    </source>
</evidence>
<dbReference type="Proteomes" id="UP000253472">
    <property type="component" value="Unassembled WGS sequence"/>
</dbReference>
<evidence type="ECO:0000256" key="2">
    <source>
        <dbReference type="ARBA" id="ARBA00022741"/>
    </source>
</evidence>
<gene>
    <name evidence="6" type="primary">CDC11_0</name>
    <name evidence="6" type="ORF">Cantr_00675</name>
</gene>
<proteinExistence type="inferred from homology"/>
<evidence type="ECO:0000259" key="5">
    <source>
        <dbReference type="PROSITE" id="PS51719"/>
    </source>
</evidence>
<dbReference type="AlphaFoldDB" id="A0A367YIN4"/>
<dbReference type="Pfam" id="PF00735">
    <property type="entry name" value="Septin"/>
    <property type="match status" value="1"/>
</dbReference>
<reference evidence="6 7" key="1">
    <citation type="submission" date="2018-06" db="EMBL/GenBank/DDBJ databases">
        <title>Whole genome sequencing of Candida tropicalis (genome annotated by CSBL at Korea University).</title>
        <authorList>
            <person name="Ahn J."/>
        </authorList>
    </citation>
    <scope>NUCLEOTIDE SEQUENCE [LARGE SCALE GENOMIC DNA]</scope>
    <source>
        <strain evidence="6 7">ATCC 20962</strain>
    </source>
</reference>
<dbReference type="GO" id="GO:0032156">
    <property type="term" value="C:septin cytoskeleton"/>
    <property type="evidence" value="ECO:0007669"/>
    <property type="project" value="UniProtKB-ARBA"/>
</dbReference>
<keyword evidence="2 4" id="KW-0547">Nucleotide-binding</keyword>
<dbReference type="PANTHER" id="PTHR18884">
    <property type="entry name" value="SEPTIN"/>
    <property type="match status" value="1"/>
</dbReference>
<comment type="subcellular location">
    <subcellularLocation>
        <location evidence="1">Bud neck</location>
    </subcellularLocation>
</comment>
<comment type="caution">
    <text evidence="6">The sequence shown here is derived from an EMBL/GenBank/DDBJ whole genome shotgun (WGS) entry which is preliminary data.</text>
</comment>
<dbReference type="GO" id="GO:0005525">
    <property type="term" value="F:GTP binding"/>
    <property type="evidence" value="ECO:0007669"/>
    <property type="project" value="UniProtKB-KW"/>
</dbReference>
<evidence type="ECO:0000313" key="6">
    <source>
        <dbReference type="EMBL" id="RCK64832.1"/>
    </source>
</evidence>
<dbReference type="Gene3D" id="3.40.50.300">
    <property type="entry name" value="P-loop containing nucleotide triphosphate hydrolases"/>
    <property type="match status" value="1"/>
</dbReference>
<dbReference type="STRING" id="5486.A0A367YIN4"/>
<keyword evidence="6" id="KW-0131">Cell cycle</keyword>
<dbReference type="PIRSF" id="PIRSF006698">
    <property type="entry name" value="Septin"/>
    <property type="match status" value="1"/>
</dbReference>
<dbReference type="InterPro" id="IPR030379">
    <property type="entry name" value="G_SEPTIN_dom"/>
</dbReference>
<dbReference type="InterPro" id="IPR027417">
    <property type="entry name" value="P-loop_NTPase"/>
</dbReference>
<organism evidence="6 7">
    <name type="scientific">Candida viswanathii</name>
    <dbReference type="NCBI Taxonomy" id="5486"/>
    <lineage>
        <taxon>Eukaryota</taxon>
        <taxon>Fungi</taxon>
        <taxon>Dikarya</taxon>
        <taxon>Ascomycota</taxon>
        <taxon>Saccharomycotina</taxon>
        <taxon>Pichiomycetes</taxon>
        <taxon>Debaryomycetaceae</taxon>
        <taxon>Candida/Lodderomyces clade</taxon>
        <taxon>Candida</taxon>
    </lineage>
</organism>
<evidence type="ECO:0000256" key="3">
    <source>
        <dbReference type="ARBA" id="ARBA00023134"/>
    </source>
</evidence>
<dbReference type="SUPFAM" id="SSF52540">
    <property type="entry name" value="P-loop containing nucleoside triphosphate hydrolases"/>
    <property type="match status" value="1"/>
</dbReference>
<keyword evidence="6" id="KW-0132">Cell division</keyword>
<comment type="similarity">
    <text evidence="4">Belongs to the TRAFAC class TrmE-Era-EngA-EngB-Septin-like GTPase superfamily. Septin GTPase family.</text>
</comment>
<sequence length="314" mass="36197">MGNRAEQIRYKQQLKKGINLNLLVVGVNDLGKKTFINTLINQPYYKINNPVTRSSRLSTAESNDSKTTDYFDSSEFSIETNTFEYCPGSIPIKLRVSVTNNFGFNCQPDDSHGDILLSYIENKHRSVLHEEMKINRNPNLQDFRIHLALYFVQPNIKGLSKFDILMMSKICHRVNLLPVIAKRDGLTNHELAVCKKNVLKDILINNIKIFNFLNNDENNDDGEDFMTLSSREYNYLNELDRVVPFSIIGSNTIGEGLGTITRVTKWGSINIEDENICDFKLLKNIIFESHLQEFKDVTVEKLYESFRIEQLLKT</sequence>
<evidence type="ECO:0000256" key="4">
    <source>
        <dbReference type="RuleBase" id="RU004560"/>
    </source>
</evidence>
<dbReference type="InterPro" id="IPR016491">
    <property type="entry name" value="Septin"/>
</dbReference>
<dbReference type="GO" id="GO:0005938">
    <property type="term" value="C:cell cortex"/>
    <property type="evidence" value="ECO:0007669"/>
    <property type="project" value="UniProtKB-ARBA"/>
</dbReference>
<name>A0A367YIN4_9ASCO</name>
<dbReference type="GO" id="GO:0005935">
    <property type="term" value="C:cellular bud neck"/>
    <property type="evidence" value="ECO:0007669"/>
    <property type="project" value="UniProtKB-SubCell"/>
</dbReference>
<evidence type="ECO:0000256" key="1">
    <source>
        <dbReference type="ARBA" id="ARBA00004266"/>
    </source>
</evidence>
<dbReference type="GO" id="GO:0051301">
    <property type="term" value="P:cell division"/>
    <property type="evidence" value="ECO:0007669"/>
    <property type="project" value="UniProtKB-KW"/>
</dbReference>
<accession>A0A367YIN4</accession>
<dbReference type="EMBL" id="QLNQ01000021">
    <property type="protein sequence ID" value="RCK64832.1"/>
    <property type="molecule type" value="Genomic_DNA"/>
</dbReference>
<dbReference type="OrthoDB" id="416553at2759"/>
<protein>
    <submittedName>
        <fullName evidence="6">Cell division control protein 11</fullName>
    </submittedName>
</protein>